<dbReference type="STRING" id="857342.A0A2T3AQQ0"/>
<evidence type="ECO:0000256" key="1">
    <source>
        <dbReference type="SAM" id="MobiDB-lite"/>
    </source>
</evidence>
<feature type="compositionally biased region" description="Basic and acidic residues" evidence="1">
    <location>
        <begin position="1"/>
        <end position="10"/>
    </location>
</feature>
<dbReference type="InterPro" id="IPR003615">
    <property type="entry name" value="HNH_nuc"/>
</dbReference>
<protein>
    <recommendedName>
        <fullName evidence="2">HNH nuclease domain-containing protein</fullName>
    </recommendedName>
</protein>
<feature type="region of interest" description="Disordered" evidence="1">
    <location>
        <begin position="1"/>
        <end position="43"/>
    </location>
</feature>
<dbReference type="EMBL" id="KZ679018">
    <property type="protein sequence ID" value="PSS08588.1"/>
    <property type="molecule type" value="Genomic_DNA"/>
</dbReference>
<sequence length="415" mass="46851">MAGKRKREESLSNSPRRRSARISDMRSSASGTTAPLSSVRSLRSREMSALTGVSELSTEEESPVRRYYIHDISEGHMTTPESWTVLSDLARRRVNRYETKSRGSLESKLTACLLACIDHLPDGGRESLARNIRKADTDDDLHAVFSSLCTGLLCPMKANSARGTITPSPHSQGEENAEMMLARLLDPNRRSSEFRDTLLRRDDYRCVVSNQMDQKRYDEIGSPDDINNAEVEGAHIIPFNYGKWKDTPAAAQEVSKAWEVLWRYFPAVRRCGLNIDNINDPSNGMTLSESIHRQFGRFSLAFIATEIPNTYRIKTYHHFPKFYRQHFLPPNDVVTFQAAASDTGDISNCIPPPNPIYLECHYRIAEILNASGMGKAIDQKLQDLEDLKSMSHGHMAQDGSTDLSRYLNLAFWQTV</sequence>
<proteinExistence type="predicted"/>
<accession>A0A2T3AQQ0</accession>
<keyword evidence="4" id="KW-1185">Reference proteome</keyword>
<gene>
    <name evidence="3" type="ORF">M430DRAFT_37402</name>
</gene>
<evidence type="ECO:0000313" key="3">
    <source>
        <dbReference type="EMBL" id="PSS08588.1"/>
    </source>
</evidence>
<organism evidence="3 4">
    <name type="scientific">Amorphotheca resinae ATCC 22711</name>
    <dbReference type="NCBI Taxonomy" id="857342"/>
    <lineage>
        <taxon>Eukaryota</taxon>
        <taxon>Fungi</taxon>
        <taxon>Dikarya</taxon>
        <taxon>Ascomycota</taxon>
        <taxon>Pezizomycotina</taxon>
        <taxon>Leotiomycetes</taxon>
        <taxon>Helotiales</taxon>
        <taxon>Amorphothecaceae</taxon>
        <taxon>Amorphotheca</taxon>
    </lineage>
</organism>
<dbReference type="Pfam" id="PF13391">
    <property type="entry name" value="HNH_2"/>
    <property type="match status" value="1"/>
</dbReference>
<feature type="compositionally biased region" description="Polar residues" evidence="1">
    <location>
        <begin position="25"/>
        <end position="41"/>
    </location>
</feature>
<dbReference type="InParanoid" id="A0A2T3AQQ0"/>
<dbReference type="RefSeq" id="XP_024716986.1">
    <property type="nucleotide sequence ID" value="XM_024867118.1"/>
</dbReference>
<evidence type="ECO:0000313" key="4">
    <source>
        <dbReference type="Proteomes" id="UP000241818"/>
    </source>
</evidence>
<dbReference type="GeneID" id="36575199"/>
<feature type="domain" description="HNH nuclease" evidence="2">
    <location>
        <begin position="206"/>
        <end position="302"/>
    </location>
</feature>
<dbReference type="AlphaFoldDB" id="A0A2T3AQQ0"/>
<dbReference type="Proteomes" id="UP000241818">
    <property type="component" value="Unassembled WGS sequence"/>
</dbReference>
<dbReference type="OrthoDB" id="2104739at2759"/>
<reference evidence="3 4" key="1">
    <citation type="journal article" date="2018" name="New Phytol.">
        <title>Comparative genomics and transcriptomics depict ericoid mycorrhizal fungi as versatile saprotrophs and plant mutualists.</title>
        <authorList>
            <person name="Martino E."/>
            <person name="Morin E."/>
            <person name="Grelet G.A."/>
            <person name="Kuo A."/>
            <person name="Kohler A."/>
            <person name="Daghino S."/>
            <person name="Barry K.W."/>
            <person name="Cichocki N."/>
            <person name="Clum A."/>
            <person name="Dockter R.B."/>
            <person name="Hainaut M."/>
            <person name="Kuo R.C."/>
            <person name="LaButti K."/>
            <person name="Lindahl B.D."/>
            <person name="Lindquist E.A."/>
            <person name="Lipzen A."/>
            <person name="Khouja H.R."/>
            <person name="Magnuson J."/>
            <person name="Murat C."/>
            <person name="Ohm R.A."/>
            <person name="Singer S.W."/>
            <person name="Spatafora J.W."/>
            <person name="Wang M."/>
            <person name="Veneault-Fourrey C."/>
            <person name="Henrissat B."/>
            <person name="Grigoriev I.V."/>
            <person name="Martin F.M."/>
            <person name="Perotto S."/>
        </authorList>
    </citation>
    <scope>NUCLEOTIDE SEQUENCE [LARGE SCALE GENOMIC DNA]</scope>
    <source>
        <strain evidence="3 4">ATCC 22711</strain>
    </source>
</reference>
<name>A0A2T3AQQ0_AMORE</name>
<evidence type="ECO:0000259" key="2">
    <source>
        <dbReference type="Pfam" id="PF13391"/>
    </source>
</evidence>